<name>A0ABT5UFZ0_9GAMM</name>
<comment type="caution">
    <text evidence="4">The sequence shown here is derived from an EMBL/GenBank/DDBJ whole genome shotgun (WGS) entry which is preliminary data.</text>
</comment>
<sequence>MTHNDIVQKLWNLCDVLRDDGINYSDYVTELVLLLFIKMEHENKEAGLLKKHALPKGGRWVDINSKSGLPLLNTYKQILLNLSQSDDGLIAAIYADAQTRLREPQHLDQMV</sequence>
<dbReference type="EMBL" id="JAPMOU010000046">
    <property type="protein sequence ID" value="MDE1464911.1"/>
    <property type="molecule type" value="Genomic_DNA"/>
</dbReference>
<comment type="similarity">
    <text evidence="1">Belongs to the N(4)/N(6)-methyltransferase family.</text>
</comment>
<dbReference type="SUPFAM" id="SSF53335">
    <property type="entry name" value="S-adenosyl-L-methionine-dependent methyltransferases"/>
    <property type="match status" value="1"/>
</dbReference>
<gene>
    <name evidence="4" type="ORF">ORQ98_23385</name>
</gene>
<accession>A0ABT5UFZ0</accession>
<evidence type="ECO:0000256" key="2">
    <source>
        <dbReference type="ARBA" id="ARBA00022747"/>
    </source>
</evidence>
<feature type="domain" description="N6 adenine-specific DNA methyltransferase N-terminal" evidence="3">
    <location>
        <begin position="7"/>
        <end position="88"/>
    </location>
</feature>
<keyword evidence="2" id="KW-0680">Restriction system</keyword>
<protein>
    <submittedName>
        <fullName evidence="4">Type I restriction-modification system subunit M N-terminal domain-containing protein</fullName>
    </submittedName>
</protein>
<dbReference type="InterPro" id="IPR038333">
    <property type="entry name" value="T1MK-like_N_sf"/>
</dbReference>
<dbReference type="Proteomes" id="UP001528823">
    <property type="component" value="Unassembled WGS sequence"/>
</dbReference>
<dbReference type="Gene3D" id="1.20.1260.30">
    <property type="match status" value="1"/>
</dbReference>
<proteinExistence type="inferred from homology"/>
<evidence type="ECO:0000259" key="3">
    <source>
        <dbReference type="Pfam" id="PF12161"/>
    </source>
</evidence>
<dbReference type="InterPro" id="IPR022749">
    <property type="entry name" value="D12N6_MeTrfase_N"/>
</dbReference>
<organism evidence="4 5">
    <name type="scientific">Spartinivicinus poritis</name>
    <dbReference type="NCBI Taxonomy" id="2994640"/>
    <lineage>
        <taxon>Bacteria</taxon>
        <taxon>Pseudomonadati</taxon>
        <taxon>Pseudomonadota</taxon>
        <taxon>Gammaproteobacteria</taxon>
        <taxon>Oceanospirillales</taxon>
        <taxon>Zooshikellaceae</taxon>
        <taxon>Spartinivicinus</taxon>
    </lineage>
</organism>
<keyword evidence="5" id="KW-1185">Reference proteome</keyword>
<evidence type="ECO:0000313" key="5">
    <source>
        <dbReference type="Proteomes" id="UP001528823"/>
    </source>
</evidence>
<evidence type="ECO:0000256" key="1">
    <source>
        <dbReference type="ARBA" id="ARBA00006594"/>
    </source>
</evidence>
<dbReference type="RefSeq" id="WP_274691218.1">
    <property type="nucleotide sequence ID" value="NZ_JAPMOU010000046.1"/>
</dbReference>
<dbReference type="InterPro" id="IPR029063">
    <property type="entry name" value="SAM-dependent_MTases_sf"/>
</dbReference>
<dbReference type="Pfam" id="PF12161">
    <property type="entry name" value="HsdM_N"/>
    <property type="match status" value="1"/>
</dbReference>
<evidence type="ECO:0000313" key="4">
    <source>
        <dbReference type="EMBL" id="MDE1464911.1"/>
    </source>
</evidence>
<reference evidence="4 5" key="1">
    <citation type="submission" date="2022-11" db="EMBL/GenBank/DDBJ databases">
        <title>Spartinivicinus poritis sp. nov., isolated from scleractinian coral Porites lutea.</title>
        <authorList>
            <person name="Zhang G."/>
            <person name="Cai L."/>
            <person name="Wei Q."/>
        </authorList>
    </citation>
    <scope>NUCLEOTIDE SEQUENCE [LARGE SCALE GENOMIC DNA]</scope>
    <source>
        <strain evidence="4 5">A2-2</strain>
    </source>
</reference>